<keyword evidence="3" id="KW-1185">Reference proteome</keyword>
<dbReference type="AlphaFoldDB" id="S5LTV5"/>
<sequence>MAKSSKRDVSSTEIRDSLNNLKNTSDLAFERIEEVITDLLEQNNALREELEEYRAKVADILGSL</sequence>
<dbReference type="PATRIC" id="fig|1276220.3.peg.528"/>
<protein>
    <submittedName>
        <fullName evidence="2">Uncharacterized protein</fullName>
    </submittedName>
</protein>
<dbReference type="KEGG" id="stai:STAIW_v1c05200"/>
<feature type="coiled-coil region" evidence="1">
    <location>
        <begin position="29"/>
        <end position="63"/>
    </location>
</feature>
<dbReference type="EMBL" id="CP005074">
    <property type="protein sequence ID" value="AGR41149.1"/>
    <property type="molecule type" value="Genomic_DNA"/>
</dbReference>
<proteinExistence type="predicted"/>
<gene>
    <name evidence="2" type="ORF">STAIW_v1c05200</name>
</gene>
<accession>S5LTV5</accession>
<dbReference type="HOGENOM" id="CLU_2865576_0_0_14"/>
<keyword evidence="1" id="KW-0175">Coiled coil</keyword>
<dbReference type="RefSeq" id="WP_020834288.1">
    <property type="nucleotide sequence ID" value="NC_021846.1"/>
</dbReference>
<name>S5LTV5_9MOLU</name>
<evidence type="ECO:0000313" key="3">
    <source>
        <dbReference type="Proteomes" id="UP000014984"/>
    </source>
</evidence>
<evidence type="ECO:0000256" key="1">
    <source>
        <dbReference type="SAM" id="Coils"/>
    </source>
</evidence>
<reference evidence="2 3" key="1">
    <citation type="journal article" date="2013" name="Genome Biol. Evol.">
        <title>Comparison of metabolic capacities and inference of gene content evolution in mosquito-associated Spiroplasma diminutum and S. taiwanense.</title>
        <authorList>
            <person name="Lo W.S."/>
            <person name="Ku C."/>
            <person name="Chen L.L."/>
            <person name="Chang T.H."/>
            <person name="Kuo C.H."/>
        </authorList>
    </citation>
    <scope>NUCLEOTIDE SEQUENCE [LARGE SCALE GENOMIC DNA]</scope>
    <source>
        <strain evidence="2">CT-1</strain>
    </source>
</reference>
<organism evidence="2 3">
    <name type="scientific">Spiroplasma taiwanense CT-1</name>
    <dbReference type="NCBI Taxonomy" id="1276220"/>
    <lineage>
        <taxon>Bacteria</taxon>
        <taxon>Bacillati</taxon>
        <taxon>Mycoplasmatota</taxon>
        <taxon>Mollicutes</taxon>
        <taxon>Entomoplasmatales</taxon>
        <taxon>Spiroplasmataceae</taxon>
        <taxon>Spiroplasma</taxon>
    </lineage>
</organism>
<evidence type="ECO:0000313" key="2">
    <source>
        <dbReference type="EMBL" id="AGR41149.1"/>
    </source>
</evidence>
<dbReference type="Proteomes" id="UP000014984">
    <property type="component" value="Chromosome"/>
</dbReference>